<dbReference type="PROSITE" id="PS51384">
    <property type="entry name" value="FAD_FR"/>
    <property type="match status" value="1"/>
</dbReference>
<evidence type="ECO:0000313" key="3">
    <source>
        <dbReference type="Proteomes" id="UP000313948"/>
    </source>
</evidence>
<dbReference type="SUPFAM" id="SSF63380">
    <property type="entry name" value="Riboflavin synthase domain-like"/>
    <property type="match status" value="1"/>
</dbReference>
<feature type="domain" description="FAD-binding FR-type" evidence="1">
    <location>
        <begin position="17"/>
        <end position="137"/>
    </location>
</feature>
<dbReference type="Gene3D" id="3.40.50.80">
    <property type="entry name" value="Nucleotide-binding domain of ferredoxin-NADP reductase (FNR) module"/>
    <property type="match status" value="1"/>
</dbReference>
<protein>
    <submittedName>
        <fullName evidence="2">Siderophore-interacting protein</fullName>
    </submittedName>
</protein>
<evidence type="ECO:0000259" key="1">
    <source>
        <dbReference type="PROSITE" id="PS51384"/>
    </source>
</evidence>
<proteinExistence type="predicted"/>
<dbReference type="InterPro" id="IPR039261">
    <property type="entry name" value="FNR_nucleotide-bd"/>
</dbReference>
<reference evidence="2 3" key="1">
    <citation type="submission" date="2019-05" db="EMBL/GenBank/DDBJ databases">
        <title>Georgenia *** sp. nov., and Georgenia *** sp. nov., isolated from the intestinal contents of plateau pika (Ochotona curzoniae) in the Qinghai-Tibet plateau of China.</title>
        <authorList>
            <person name="Tian Z."/>
        </authorList>
    </citation>
    <scope>NUCLEOTIDE SEQUENCE [LARGE SCALE GENOMIC DNA]</scope>
    <source>
        <strain evidence="2 3">Z294</strain>
    </source>
</reference>
<evidence type="ECO:0000313" key="2">
    <source>
        <dbReference type="EMBL" id="QDB79324.1"/>
    </source>
</evidence>
<dbReference type="Pfam" id="PF04954">
    <property type="entry name" value="SIP"/>
    <property type="match status" value="1"/>
</dbReference>
<dbReference type="Proteomes" id="UP000313948">
    <property type="component" value="Chromosome"/>
</dbReference>
<dbReference type="Pfam" id="PF08021">
    <property type="entry name" value="FAD_binding_9"/>
    <property type="match status" value="1"/>
</dbReference>
<sequence>MSAIASTFRQERVRHVLGTRTLRVTAWRDLTPRMRRVTLAGPLEDLVSPGPGDHVKVFFPDPLTGVLNAPRVVDGQLVRPAGEVTARDYTPLLSDSGELELDFVLHGDDGPASRWAARVQHGEELVVAGPRGSLLPPQGPDWYVLAGDETALPAISRWLRLLPADADVTVLAEVQDAEDEAYLGGLAAGRAVTYLRRGDAAPGTTTLLAQAVQALPQRPGAGFWWLAGEAQSLVPARRYLRRELGLDPSAVDCSGYWRRGAADHDHHAPVDPGDQ</sequence>
<dbReference type="InterPro" id="IPR013113">
    <property type="entry name" value="SIP_FAD-bd"/>
</dbReference>
<dbReference type="Gene3D" id="2.40.30.10">
    <property type="entry name" value="Translation factors"/>
    <property type="match status" value="1"/>
</dbReference>
<dbReference type="PANTHER" id="PTHR30157">
    <property type="entry name" value="FERRIC REDUCTASE, NADPH-DEPENDENT"/>
    <property type="match status" value="1"/>
</dbReference>
<dbReference type="InterPro" id="IPR007037">
    <property type="entry name" value="SIP_rossman_dom"/>
</dbReference>
<accession>A0ABX5VLG4</accession>
<dbReference type="InterPro" id="IPR017938">
    <property type="entry name" value="Riboflavin_synthase-like_b-brl"/>
</dbReference>
<organism evidence="2 3">
    <name type="scientific">Georgenia wutianyii</name>
    <dbReference type="NCBI Taxonomy" id="2585135"/>
    <lineage>
        <taxon>Bacteria</taxon>
        <taxon>Bacillati</taxon>
        <taxon>Actinomycetota</taxon>
        <taxon>Actinomycetes</taxon>
        <taxon>Micrococcales</taxon>
        <taxon>Bogoriellaceae</taxon>
        <taxon>Georgenia</taxon>
    </lineage>
</organism>
<dbReference type="InterPro" id="IPR039374">
    <property type="entry name" value="SIP_fam"/>
</dbReference>
<dbReference type="EMBL" id="CP040899">
    <property type="protein sequence ID" value="QDB79324.1"/>
    <property type="molecule type" value="Genomic_DNA"/>
</dbReference>
<dbReference type="InterPro" id="IPR017927">
    <property type="entry name" value="FAD-bd_FR_type"/>
</dbReference>
<keyword evidence="3" id="KW-1185">Reference proteome</keyword>
<dbReference type="RefSeq" id="WP_139948434.1">
    <property type="nucleotide sequence ID" value="NZ_CP040899.1"/>
</dbReference>
<dbReference type="PANTHER" id="PTHR30157:SF0">
    <property type="entry name" value="NADPH-DEPENDENT FERRIC-CHELATE REDUCTASE"/>
    <property type="match status" value="1"/>
</dbReference>
<name>A0ABX5VLG4_9MICO</name>
<gene>
    <name evidence="2" type="ORF">FE251_08045</name>
</gene>
<dbReference type="CDD" id="cd06193">
    <property type="entry name" value="siderophore_interacting"/>
    <property type="match status" value="1"/>
</dbReference>